<comment type="similarity">
    <text evidence="3">Belongs to the peptidase M50B family.</text>
</comment>
<evidence type="ECO:0000256" key="8">
    <source>
        <dbReference type="ARBA" id="ARBA00022801"/>
    </source>
</evidence>
<dbReference type="AlphaFoldDB" id="A0A8T4KX19"/>
<keyword evidence="12 13" id="KW-0472">Membrane</keyword>
<evidence type="ECO:0000256" key="7">
    <source>
        <dbReference type="ARBA" id="ARBA00022723"/>
    </source>
</evidence>
<keyword evidence="10 13" id="KW-1133">Transmembrane helix</keyword>
<reference evidence="14" key="1">
    <citation type="submission" date="2021-03" db="EMBL/GenBank/DDBJ databases">
        <authorList>
            <person name="Jaffe A."/>
        </authorList>
    </citation>
    <scope>NUCLEOTIDE SEQUENCE</scope>
    <source>
        <strain evidence="14">RIFCSPLOWO2_01_FULL_43_13</strain>
    </source>
</reference>
<evidence type="ECO:0000256" key="3">
    <source>
        <dbReference type="ARBA" id="ARBA00007931"/>
    </source>
</evidence>
<keyword evidence="5 14" id="KW-0645">Protease</keyword>
<keyword evidence="6 13" id="KW-0812">Transmembrane</keyword>
<evidence type="ECO:0000313" key="15">
    <source>
        <dbReference type="Proteomes" id="UP000680185"/>
    </source>
</evidence>
<dbReference type="CDD" id="cd06158">
    <property type="entry name" value="S2P-M50_like_1"/>
    <property type="match status" value="1"/>
</dbReference>
<dbReference type="InterPro" id="IPR052348">
    <property type="entry name" value="Metallopeptidase_M50B"/>
</dbReference>
<keyword evidence="7" id="KW-0479">Metal-binding</keyword>
<dbReference type="InterPro" id="IPR044537">
    <property type="entry name" value="Rip2-like"/>
</dbReference>
<evidence type="ECO:0000256" key="5">
    <source>
        <dbReference type="ARBA" id="ARBA00022670"/>
    </source>
</evidence>
<dbReference type="GO" id="GO:0008237">
    <property type="term" value="F:metallopeptidase activity"/>
    <property type="evidence" value="ECO:0007669"/>
    <property type="project" value="UniProtKB-KW"/>
</dbReference>
<feature type="transmembrane region" description="Helical" evidence="13">
    <location>
        <begin position="7"/>
        <end position="25"/>
    </location>
</feature>
<dbReference type="PANTHER" id="PTHR35864">
    <property type="entry name" value="ZINC METALLOPROTEASE MJ0611-RELATED"/>
    <property type="match status" value="1"/>
</dbReference>
<protein>
    <submittedName>
        <fullName evidence="14">Site-2 protease family protein</fullName>
    </submittedName>
</protein>
<dbReference type="Proteomes" id="UP000680185">
    <property type="component" value="Unassembled WGS sequence"/>
</dbReference>
<evidence type="ECO:0000256" key="13">
    <source>
        <dbReference type="SAM" id="Phobius"/>
    </source>
</evidence>
<evidence type="ECO:0000256" key="4">
    <source>
        <dbReference type="ARBA" id="ARBA00022475"/>
    </source>
</evidence>
<evidence type="ECO:0000256" key="11">
    <source>
        <dbReference type="ARBA" id="ARBA00023049"/>
    </source>
</evidence>
<name>A0A8T4KX19_9ARCH</name>
<dbReference type="GO" id="GO:0006508">
    <property type="term" value="P:proteolysis"/>
    <property type="evidence" value="ECO:0007669"/>
    <property type="project" value="UniProtKB-KW"/>
</dbReference>
<feature type="transmembrane region" description="Helical" evidence="13">
    <location>
        <begin position="107"/>
        <end position="128"/>
    </location>
</feature>
<dbReference type="GO" id="GO:0005886">
    <property type="term" value="C:plasma membrane"/>
    <property type="evidence" value="ECO:0007669"/>
    <property type="project" value="UniProtKB-SubCell"/>
</dbReference>
<reference evidence="14" key="2">
    <citation type="submission" date="2021-05" db="EMBL/GenBank/DDBJ databases">
        <title>Protein family content uncovers lineage relationships and bacterial pathway maintenance mechanisms in DPANN archaea.</title>
        <authorList>
            <person name="Castelle C.J."/>
            <person name="Meheust R."/>
            <person name="Jaffe A.L."/>
            <person name="Seitz K."/>
            <person name="Gong X."/>
            <person name="Baker B.J."/>
            <person name="Banfield J.F."/>
        </authorList>
    </citation>
    <scope>NUCLEOTIDE SEQUENCE</scope>
    <source>
        <strain evidence="14">RIFCSPLOWO2_01_FULL_43_13</strain>
    </source>
</reference>
<proteinExistence type="inferred from homology"/>
<gene>
    <name evidence="14" type="ORF">J4478_04190</name>
</gene>
<evidence type="ECO:0000313" key="14">
    <source>
        <dbReference type="EMBL" id="MBS3058574.1"/>
    </source>
</evidence>
<accession>A0A8T4KX19</accession>
<evidence type="ECO:0000256" key="1">
    <source>
        <dbReference type="ARBA" id="ARBA00001947"/>
    </source>
</evidence>
<evidence type="ECO:0000256" key="9">
    <source>
        <dbReference type="ARBA" id="ARBA00022833"/>
    </source>
</evidence>
<dbReference type="GO" id="GO:0046872">
    <property type="term" value="F:metal ion binding"/>
    <property type="evidence" value="ECO:0007669"/>
    <property type="project" value="UniProtKB-KW"/>
</dbReference>
<evidence type="ECO:0000256" key="10">
    <source>
        <dbReference type="ARBA" id="ARBA00022989"/>
    </source>
</evidence>
<evidence type="ECO:0000256" key="6">
    <source>
        <dbReference type="ARBA" id="ARBA00022692"/>
    </source>
</evidence>
<dbReference type="PANTHER" id="PTHR35864:SF1">
    <property type="entry name" value="ZINC METALLOPROTEASE YWHC-RELATED"/>
    <property type="match status" value="1"/>
</dbReference>
<feature type="transmembrane region" description="Helical" evidence="13">
    <location>
        <begin position="168"/>
        <end position="191"/>
    </location>
</feature>
<feature type="transmembrane region" description="Helical" evidence="13">
    <location>
        <begin position="31"/>
        <end position="49"/>
    </location>
</feature>
<keyword evidence="11" id="KW-0482">Metalloprotease</keyword>
<keyword evidence="8" id="KW-0378">Hydrolase</keyword>
<evidence type="ECO:0000256" key="12">
    <source>
        <dbReference type="ARBA" id="ARBA00023136"/>
    </source>
</evidence>
<comment type="cofactor">
    <cofactor evidence="1">
        <name>Zn(2+)</name>
        <dbReference type="ChEBI" id="CHEBI:29105"/>
    </cofactor>
</comment>
<comment type="subcellular location">
    <subcellularLocation>
        <location evidence="2">Cell membrane</location>
        <topology evidence="2">Multi-pass membrane protein</topology>
    </subcellularLocation>
</comment>
<organism evidence="14 15">
    <name type="scientific">Candidatus Iainarchaeum sp</name>
    <dbReference type="NCBI Taxonomy" id="3101447"/>
    <lineage>
        <taxon>Archaea</taxon>
        <taxon>Candidatus Iainarchaeota</taxon>
        <taxon>Candidatus Iainarchaeia</taxon>
        <taxon>Candidatus Iainarchaeales</taxon>
        <taxon>Candidatus Iainarchaeaceae</taxon>
        <taxon>Candidatus Iainarchaeum</taxon>
    </lineage>
</organism>
<feature type="transmembrane region" description="Helical" evidence="13">
    <location>
        <begin position="70"/>
        <end position="95"/>
    </location>
</feature>
<evidence type="ECO:0000256" key="2">
    <source>
        <dbReference type="ARBA" id="ARBA00004651"/>
    </source>
</evidence>
<sequence length="192" mass="21503">MKRQESIDLFFSWLTISLAFSWLFSGLSFQGVLASFPIVGIAVGSGFVLHELAHRFVAKKFKAHAYYKAWPFGLVFVLITAIFGFIFAAPGAVYIYGDHIDRKKNGIISLAGPLTNIVLAFVFLLFFLASQNGSFLWLVGTLGFQINLWLALFNLIPIPPLDGSKVFLWQPLIWAIVFIPVAVLVFLPWVLF</sequence>
<feature type="transmembrane region" description="Helical" evidence="13">
    <location>
        <begin position="135"/>
        <end position="156"/>
    </location>
</feature>
<keyword evidence="4" id="KW-1003">Cell membrane</keyword>
<dbReference type="EMBL" id="JAGVWB010000029">
    <property type="protein sequence ID" value="MBS3058574.1"/>
    <property type="molecule type" value="Genomic_DNA"/>
</dbReference>
<keyword evidence="9" id="KW-0862">Zinc</keyword>
<comment type="caution">
    <text evidence="14">The sequence shown here is derived from an EMBL/GenBank/DDBJ whole genome shotgun (WGS) entry which is preliminary data.</text>
</comment>